<organism evidence="3 4">
    <name type="scientific">Horticoccus luteus</name>
    <dbReference type="NCBI Taxonomy" id="2862869"/>
    <lineage>
        <taxon>Bacteria</taxon>
        <taxon>Pseudomonadati</taxon>
        <taxon>Verrucomicrobiota</taxon>
        <taxon>Opitutia</taxon>
        <taxon>Opitutales</taxon>
        <taxon>Opitutaceae</taxon>
        <taxon>Horticoccus</taxon>
    </lineage>
</organism>
<gene>
    <name evidence="3" type="ORF">K0B96_02550</name>
</gene>
<dbReference type="RefSeq" id="WP_220163476.1">
    <property type="nucleotide sequence ID" value="NZ_CP080507.1"/>
</dbReference>
<accession>A0A8F9TUW9</accession>
<evidence type="ECO:0000313" key="4">
    <source>
        <dbReference type="Proteomes" id="UP000825051"/>
    </source>
</evidence>
<dbReference type="AlphaFoldDB" id="A0A8F9TUW9"/>
<dbReference type="KEGG" id="ole:K0B96_02550"/>
<proteinExistence type="predicted"/>
<dbReference type="Pfam" id="PF13490">
    <property type="entry name" value="zf-HC2"/>
    <property type="match status" value="1"/>
</dbReference>
<sequence length="277" mass="29568">MNCTLARDHFPDLLDQRLAAPVAADVRAHLAHCPDCQREFAALNKTLAALDALPAPAPSPRLRTHFYALLEEEKNSAASVAAAARRASQRTRSTLLRWIFAPVAACGLLIVGFLAGTRYAPPAVIPAAAPAADPATARELADLRHRVDSMGQLVSYSLLQERSTPERLQGVLSSMAAAKADPQVLTQLIGALALDPSVNVRLTALDALYPHAGEDVVRAGVLASLPREQSPLVQVSMIDFLVAARDREAAGTLEQLTRDTAVDRSVREAAKRGLAQL</sequence>
<keyword evidence="1" id="KW-1133">Transmembrane helix</keyword>
<protein>
    <submittedName>
        <fullName evidence="3">Zf-HC2 domain-containing protein</fullName>
    </submittedName>
</protein>
<keyword evidence="1" id="KW-0472">Membrane</keyword>
<evidence type="ECO:0000313" key="3">
    <source>
        <dbReference type="EMBL" id="QYM79515.1"/>
    </source>
</evidence>
<keyword evidence="1" id="KW-0812">Transmembrane</keyword>
<feature type="transmembrane region" description="Helical" evidence="1">
    <location>
        <begin position="95"/>
        <end position="116"/>
    </location>
</feature>
<dbReference type="Proteomes" id="UP000825051">
    <property type="component" value="Chromosome"/>
</dbReference>
<name>A0A8F9TUW9_9BACT</name>
<dbReference type="EMBL" id="CP080507">
    <property type="protein sequence ID" value="QYM79515.1"/>
    <property type="molecule type" value="Genomic_DNA"/>
</dbReference>
<evidence type="ECO:0000259" key="2">
    <source>
        <dbReference type="Pfam" id="PF13490"/>
    </source>
</evidence>
<feature type="domain" description="Putative zinc-finger" evidence="2">
    <location>
        <begin position="3"/>
        <end position="37"/>
    </location>
</feature>
<dbReference type="InterPro" id="IPR041916">
    <property type="entry name" value="Anti_sigma_zinc_sf"/>
</dbReference>
<dbReference type="Gene3D" id="1.10.10.1320">
    <property type="entry name" value="Anti-sigma factor, zinc-finger domain"/>
    <property type="match status" value="1"/>
</dbReference>
<reference evidence="3" key="1">
    <citation type="submission" date="2021-08" db="EMBL/GenBank/DDBJ databases">
        <title>Genome of a novel bacterium of the phylum Verrucomicrobia, Oleiharenicola sp. KSB-15.</title>
        <authorList>
            <person name="Chung J.-H."/>
            <person name="Ahn J.-H."/>
            <person name="Yoon Y."/>
            <person name="Kim D.-Y."/>
            <person name="An S.-H."/>
            <person name="Park I."/>
            <person name="Yeon J."/>
        </authorList>
    </citation>
    <scope>NUCLEOTIDE SEQUENCE</scope>
    <source>
        <strain evidence="3">KSB-15</strain>
    </source>
</reference>
<keyword evidence="4" id="KW-1185">Reference proteome</keyword>
<evidence type="ECO:0000256" key="1">
    <source>
        <dbReference type="SAM" id="Phobius"/>
    </source>
</evidence>
<dbReference type="InterPro" id="IPR027383">
    <property type="entry name" value="Znf_put"/>
</dbReference>